<evidence type="ECO:0000313" key="3">
    <source>
        <dbReference type="Proteomes" id="UP000005237"/>
    </source>
</evidence>
<keyword evidence="3" id="KW-1185">Reference proteome</keyword>
<protein>
    <submittedName>
        <fullName evidence="2">Uncharacterized protein</fullName>
    </submittedName>
</protein>
<dbReference type="AlphaFoldDB" id="A0A8R1I6Z9"/>
<evidence type="ECO:0000256" key="1">
    <source>
        <dbReference type="SAM" id="MobiDB-lite"/>
    </source>
</evidence>
<feature type="region of interest" description="Disordered" evidence="1">
    <location>
        <begin position="1"/>
        <end position="91"/>
    </location>
</feature>
<organism evidence="2 3">
    <name type="scientific">Caenorhabditis japonica</name>
    <dbReference type="NCBI Taxonomy" id="281687"/>
    <lineage>
        <taxon>Eukaryota</taxon>
        <taxon>Metazoa</taxon>
        <taxon>Ecdysozoa</taxon>
        <taxon>Nematoda</taxon>
        <taxon>Chromadorea</taxon>
        <taxon>Rhabditida</taxon>
        <taxon>Rhabditina</taxon>
        <taxon>Rhabditomorpha</taxon>
        <taxon>Rhabditoidea</taxon>
        <taxon>Rhabditidae</taxon>
        <taxon>Peloderinae</taxon>
        <taxon>Caenorhabditis</taxon>
    </lineage>
</organism>
<feature type="compositionally biased region" description="Basic and acidic residues" evidence="1">
    <location>
        <begin position="28"/>
        <end position="49"/>
    </location>
</feature>
<sequence>MELLYECPPPVTRKKDENGNEWQMSAQGDKRSDQSDNDRRSGTVKEERKKWKWRKKGRNGRRNGRNGRNGGVLASSRKWSSRNRVNRGGESGIVSHYRVGNKYGAAFKTV</sequence>
<dbReference type="Proteomes" id="UP000005237">
    <property type="component" value="Unassembled WGS sequence"/>
</dbReference>
<reference evidence="3" key="1">
    <citation type="submission" date="2010-08" db="EMBL/GenBank/DDBJ databases">
        <authorList>
            <consortium name="Caenorhabditis japonica Sequencing Consortium"/>
            <person name="Wilson R.K."/>
        </authorList>
    </citation>
    <scope>NUCLEOTIDE SEQUENCE [LARGE SCALE GENOMIC DNA]</scope>
    <source>
        <strain evidence="3">DF5081</strain>
    </source>
</reference>
<name>A0A8R1I6Z9_CAEJA</name>
<evidence type="ECO:0000313" key="2">
    <source>
        <dbReference type="EnsemblMetazoa" id="CJA26484.1"/>
    </source>
</evidence>
<reference evidence="2" key="2">
    <citation type="submission" date="2022-06" db="UniProtKB">
        <authorList>
            <consortium name="EnsemblMetazoa"/>
        </authorList>
    </citation>
    <scope>IDENTIFICATION</scope>
    <source>
        <strain evidence="2">DF5081</strain>
    </source>
</reference>
<feature type="compositionally biased region" description="Basic residues" evidence="1">
    <location>
        <begin position="50"/>
        <end position="65"/>
    </location>
</feature>
<accession>A0A8R1I6Z9</accession>
<dbReference type="EnsemblMetazoa" id="CJA26484.1">
    <property type="protein sequence ID" value="CJA26484.1"/>
    <property type="gene ID" value="WBGene00182056"/>
</dbReference>
<proteinExistence type="predicted"/>